<dbReference type="CDD" id="cd04182">
    <property type="entry name" value="GT_2_like_f"/>
    <property type="match status" value="1"/>
</dbReference>
<protein>
    <submittedName>
        <fullName evidence="2">Selenium-dependent hydroxylase accessory protein YqeC</fullName>
    </submittedName>
</protein>
<dbReference type="EMBL" id="JAAITA010000001">
    <property type="protein sequence ID" value="NSJ84807.1"/>
    <property type="molecule type" value="Genomic_DNA"/>
</dbReference>
<organism evidence="2 3">
    <name type="scientific">Blautia hansenii</name>
    <name type="common">Ruminococcus hansenii</name>
    <dbReference type="NCBI Taxonomy" id="1322"/>
    <lineage>
        <taxon>Bacteria</taxon>
        <taxon>Bacillati</taxon>
        <taxon>Bacillota</taxon>
        <taxon>Clostridia</taxon>
        <taxon>Lachnospirales</taxon>
        <taxon>Lachnospiraceae</taxon>
        <taxon>Blautia</taxon>
    </lineage>
</organism>
<comment type="caution">
    <text evidence="2">The sequence shown here is derived from an EMBL/GenBank/DDBJ whole genome shotgun (WGS) entry which is preliminary data.</text>
</comment>
<dbReference type="PANTHER" id="PTHR43777:SF1">
    <property type="entry name" value="MOLYBDENUM COFACTOR CYTIDYLYLTRANSFERASE"/>
    <property type="match status" value="1"/>
</dbReference>
<sequence length="441" mass="49510">MKLCEMIEEMGERSHMRVAFVGAGGKTSCMLELAQQWKKQGKKVLVTTSAHMENPKNFPLKDITEDDGEAICALLKREGAAAAGLPVKEGGKIGPLSRTVYEQTAAEADCVLLEADGSRRFPMKVPGKQEPILYEDTTHIFILTGASALGKPLKEVCHRIEEAEKILETEAGQESGERIVTEELLGILLEQGYVRRLKRDFSQGKLAVILNQADVLQNSEESRKKLQEQLSVPVFLHDWTKAVHGIVLAAGFSRRFGENKLLYEIEGKPMYRFLTERLLHLQKKKKLQTLTVVTQYEEIRQYAEKQGMTAVENRDSSRGISSSLQLGLAAAMEKSREEKENYYLFFVADQPFLTERTVEEFVSAFLKTGKGIGCVCKEGIAGNPVIFHQKYVEELLELTGDIGGKRVLKHHLEDVFYYEVSNEGELRDLDRKEAVETGLPL</sequence>
<dbReference type="Gene3D" id="3.90.550.10">
    <property type="entry name" value="Spore Coat Polysaccharide Biosynthesis Protein SpsA, Chain A"/>
    <property type="match status" value="1"/>
</dbReference>
<gene>
    <name evidence="2" type="primary">yqeC</name>
    <name evidence="2" type="ORF">G5A70_01110</name>
</gene>
<evidence type="ECO:0000313" key="2">
    <source>
        <dbReference type="EMBL" id="NSJ84807.1"/>
    </source>
</evidence>
<accession>A0ABX2I7D9</accession>
<dbReference type="InterPro" id="IPR025877">
    <property type="entry name" value="MobA-like_NTP_Trfase"/>
</dbReference>
<evidence type="ECO:0000313" key="3">
    <source>
        <dbReference type="Proteomes" id="UP000822142"/>
    </source>
</evidence>
<dbReference type="PANTHER" id="PTHR43777">
    <property type="entry name" value="MOLYBDENUM COFACTOR CYTIDYLYLTRANSFERASE"/>
    <property type="match status" value="1"/>
</dbReference>
<dbReference type="SUPFAM" id="SSF53448">
    <property type="entry name" value="Nucleotide-diphospho-sugar transferases"/>
    <property type="match status" value="1"/>
</dbReference>
<evidence type="ECO:0000259" key="1">
    <source>
        <dbReference type="Pfam" id="PF12804"/>
    </source>
</evidence>
<name>A0ABX2I7D9_BLAHA</name>
<reference evidence="2 3" key="1">
    <citation type="journal article" date="2020" name="Cell Host Microbe">
        <title>Functional and Genomic Variation between Human-Derived Isolates of Lachnospiraceae Reveals Inter- and Intra-Species Diversity.</title>
        <authorList>
            <person name="Sorbara M.T."/>
            <person name="Littmann E.R."/>
            <person name="Fontana E."/>
            <person name="Moody T.U."/>
            <person name="Kohout C.E."/>
            <person name="Gjonbalaj M."/>
            <person name="Eaton V."/>
            <person name="Seok R."/>
            <person name="Leiner I.M."/>
            <person name="Pamer E.G."/>
        </authorList>
    </citation>
    <scope>NUCLEOTIDE SEQUENCE [LARGE SCALE GENOMIC DNA]</scope>
    <source>
        <strain evidence="2 3">MSK.15.26</strain>
    </source>
</reference>
<proteinExistence type="predicted"/>
<dbReference type="InterPro" id="IPR029044">
    <property type="entry name" value="Nucleotide-diphossugar_trans"/>
</dbReference>
<keyword evidence="3" id="KW-1185">Reference proteome</keyword>
<dbReference type="Proteomes" id="UP000822142">
    <property type="component" value="Unassembled WGS sequence"/>
</dbReference>
<dbReference type="RefSeq" id="WP_173747281.1">
    <property type="nucleotide sequence ID" value="NZ_JAAITA010000001.1"/>
</dbReference>
<dbReference type="Pfam" id="PF19842">
    <property type="entry name" value="YqeC"/>
    <property type="match status" value="1"/>
</dbReference>
<feature type="domain" description="MobA-like NTP transferase" evidence="1">
    <location>
        <begin position="245"/>
        <end position="413"/>
    </location>
</feature>
<dbReference type="Pfam" id="PF12804">
    <property type="entry name" value="NTP_transf_3"/>
    <property type="match status" value="1"/>
</dbReference>
<dbReference type="InterPro" id="IPR017587">
    <property type="entry name" value="YqeC"/>
</dbReference>
<dbReference type="NCBIfam" id="TIGR03172">
    <property type="entry name" value="selenium cofactor biosynthesis protein YqeC"/>
    <property type="match status" value="1"/>
</dbReference>